<gene>
    <name evidence="2" type="ORF">TSAR_003489</name>
</gene>
<dbReference type="EMBL" id="NNAY01001621">
    <property type="protein sequence ID" value="OXU23407.1"/>
    <property type="molecule type" value="Genomic_DNA"/>
</dbReference>
<dbReference type="AlphaFoldDB" id="A0A232EYP4"/>
<name>A0A232EYP4_9HYME</name>
<keyword evidence="1" id="KW-0472">Membrane</keyword>
<keyword evidence="1" id="KW-1133">Transmembrane helix</keyword>
<feature type="transmembrane region" description="Helical" evidence="1">
    <location>
        <begin position="310"/>
        <end position="329"/>
    </location>
</feature>
<comment type="caution">
    <text evidence="2">The sequence shown here is derived from an EMBL/GenBank/DDBJ whole genome shotgun (WGS) entry which is preliminary data.</text>
</comment>
<reference evidence="2 3" key="1">
    <citation type="journal article" date="2017" name="Curr. Biol.">
        <title>The Evolution of Venom by Co-option of Single-Copy Genes.</title>
        <authorList>
            <person name="Martinson E.O."/>
            <person name="Mrinalini"/>
            <person name="Kelkar Y.D."/>
            <person name="Chang C.H."/>
            <person name="Werren J.H."/>
        </authorList>
    </citation>
    <scope>NUCLEOTIDE SEQUENCE [LARGE SCALE GENOMIC DNA]</scope>
    <source>
        <strain evidence="2 3">Alberta</strain>
        <tissue evidence="2">Whole body</tissue>
    </source>
</reference>
<evidence type="ECO:0000313" key="3">
    <source>
        <dbReference type="Proteomes" id="UP000215335"/>
    </source>
</evidence>
<evidence type="ECO:0000256" key="1">
    <source>
        <dbReference type="SAM" id="Phobius"/>
    </source>
</evidence>
<protein>
    <submittedName>
        <fullName evidence="2">Uncharacterized protein</fullName>
    </submittedName>
</protein>
<feature type="non-terminal residue" evidence="2">
    <location>
        <position position="1"/>
    </location>
</feature>
<dbReference type="Proteomes" id="UP000215335">
    <property type="component" value="Unassembled WGS sequence"/>
</dbReference>
<proteinExistence type="predicted"/>
<accession>A0A232EYP4</accession>
<keyword evidence="3" id="KW-1185">Reference proteome</keyword>
<sequence>NYFNNDYSCDYSSPSNDNYCSSYTTADQDTSTYTYTATAPADNRTEQQEITTLSFSDRQCEIPENYSTKDHNITTYMPASDTTEEYTPTTQLSDIIETREVLNYKIDDVVHDDNNYSCDYSSPNNYDYGSATADQDTSTYAYTATAPEDDWSEQHEVTALSFSDTHCEIPENNSSENYNTTTDTPNGEAIVECTTTGRPSSGIIGSREILDYRTDDVTIPIHNFPREREYVPVREYYGVSSSPPRIHRYEHLNHVSSQFQRECQALDQIDSSKLSHAEFIQYTKRYAEVLDAEEKRQNQKRKEKQECKNILVVLISILCGLLVAAALIFKISMNTNARL</sequence>
<keyword evidence="1" id="KW-0812">Transmembrane</keyword>
<evidence type="ECO:0000313" key="2">
    <source>
        <dbReference type="EMBL" id="OXU23407.1"/>
    </source>
</evidence>
<organism evidence="2 3">
    <name type="scientific">Trichomalopsis sarcophagae</name>
    <dbReference type="NCBI Taxonomy" id="543379"/>
    <lineage>
        <taxon>Eukaryota</taxon>
        <taxon>Metazoa</taxon>
        <taxon>Ecdysozoa</taxon>
        <taxon>Arthropoda</taxon>
        <taxon>Hexapoda</taxon>
        <taxon>Insecta</taxon>
        <taxon>Pterygota</taxon>
        <taxon>Neoptera</taxon>
        <taxon>Endopterygota</taxon>
        <taxon>Hymenoptera</taxon>
        <taxon>Apocrita</taxon>
        <taxon>Proctotrupomorpha</taxon>
        <taxon>Chalcidoidea</taxon>
        <taxon>Pteromalidae</taxon>
        <taxon>Pteromalinae</taxon>
        <taxon>Trichomalopsis</taxon>
    </lineage>
</organism>